<organism evidence="2 3">
    <name type="scientific">Coptis chinensis</name>
    <dbReference type="NCBI Taxonomy" id="261450"/>
    <lineage>
        <taxon>Eukaryota</taxon>
        <taxon>Viridiplantae</taxon>
        <taxon>Streptophyta</taxon>
        <taxon>Embryophyta</taxon>
        <taxon>Tracheophyta</taxon>
        <taxon>Spermatophyta</taxon>
        <taxon>Magnoliopsida</taxon>
        <taxon>Ranunculales</taxon>
        <taxon>Ranunculaceae</taxon>
        <taxon>Coptidoideae</taxon>
        <taxon>Coptis</taxon>
    </lineage>
</organism>
<dbReference type="EMBL" id="JADFTS010000005">
    <property type="protein sequence ID" value="KAF9605399.1"/>
    <property type="molecule type" value="Genomic_DNA"/>
</dbReference>
<dbReference type="InterPro" id="IPR026960">
    <property type="entry name" value="RVT-Znf"/>
</dbReference>
<reference evidence="2 3" key="1">
    <citation type="submission" date="2020-10" db="EMBL/GenBank/DDBJ databases">
        <title>The Coptis chinensis genome and diversification of protoberbering-type alkaloids.</title>
        <authorList>
            <person name="Wang B."/>
            <person name="Shu S."/>
            <person name="Song C."/>
            <person name="Liu Y."/>
        </authorList>
    </citation>
    <scope>NUCLEOTIDE SEQUENCE [LARGE SCALE GENOMIC DNA]</scope>
    <source>
        <strain evidence="2">HL-2020</strain>
        <tissue evidence="2">Leaf</tissue>
    </source>
</reference>
<accession>A0A835HU55</accession>
<evidence type="ECO:0000259" key="1">
    <source>
        <dbReference type="Pfam" id="PF13966"/>
    </source>
</evidence>
<name>A0A835HU55_9MAGN</name>
<dbReference type="Pfam" id="PF13966">
    <property type="entry name" value="zf-RVT"/>
    <property type="match status" value="1"/>
</dbReference>
<gene>
    <name evidence="2" type="ORF">IFM89_016976</name>
</gene>
<evidence type="ECO:0000313" key="2">
    <source>
        <dbReference type="EMBL" id="KAF9605399.1"/>
    </source>
</evidence>
<comment type="caution">
    <text evidence="2">The sequence shown here is derived from an EMBL/GenBank/DDBJ whole genome shotgun (WGS) entry which is preliminary data.</text>
</comment>
<evidence type="ECO:0000313" key="3">
    <source>
        <dbReference type="Proteomes" id="UP000631114"/>
    </source>
</evidence>
<proteinExistence type="predicted"/>
<feature type="domain" description="Reverse transcriptase zinc-binding" evidence="1">
    <location>
        <begin position="31"/>
        <end position="114"/>
    </location>
</feature>
<dbReference type="Proteomes" id="UP000631114">
    <property type="component" value="Unassembled WGS sequence"/>
</dbReference>
<sequence>MLGADVALLPQPNEDIEDEMLWEHTPNEELTVASAHEVIRAEGNKPFWASFLWNVILHPKTAAIGWKIFRGTMHTDDKLQSMKFKLASRCITCEQQCETQQHLLYECEFAKKCWNYVTTTFQLQQSPTTHLEVVEACKNHSPLAKELWAATSISCMVAIWKN</sequence>
<protein>
    <recommendedName>
        <fullName evidence="1">Reverse transcriptase zinc-binding domain-containing protein</fullName>
    </recommendedName>
</protein>
<keyword evidence="3" id="KW-1185">Reference proteome</keyword>
<dbReference type="AlphaFoldDB" id="A0A835HU55"/>